<dbReference type="Gene3D" id="3.40.50.300">
    <property type="entry name" value="P-loop containing nucleotide triphosphate hydrolases"/>
    <property type="match status" value="1"/>
</dbReference>
<dbReference type="Proteomes" id="UP000750711">
    <property type="component" value="Unassembled WGS sequence"/>
</dbReference>
<feature type="compositionally biased region" description="Polar residues" evidence="4">
    <location>
        <begin position="296"/>
        <end position="329"/>
    </location>
</feature>
<evidence type="ECO:0000256" key="3">
    <source>
        <dbReference type="ARBA" id="ARBA00022840"/>
    </source>
</evidence>
<feature type="domain" description="SNF2 N-terminal" evidence="5">
    <location>
        <begin position="693"/>
        <end position="851"/>
    </location>
</feature>
<dbReference type="GO" id="GO:0005524">
    <property type="term" value="F:ATP binding"/>
    <property type="evidence" value="ECO:0007669"/>
    <property type="project" value="UniProtKB-KW"/>
</dbReference>
<dbReference type="SUPFAM" id="SSF52540">
    <property type="entry name" value="P-loop containing nucleoside triphosphate hydrolases"/>
    <property type="match status" value="1"/>
</dbReference>
<dbReference type="Pfam" id="PF00176">
    <property type="entry name" value="SNF2-rel_dom"/>
    <property type="match status" value="1"/>
</dbReference>
<evidence type="ECO:0000256" key="2">
    <source>
        <dbReference type="ARBA" id="ARBA00022801"/>
    </source>
</evidence>
<dbReference type="EMBL" id="JAGHQM010000037">
    <property type="protein sequence ID" value="KAH0566066.1"/>
    <property type="molecule type" value="Genomic_DNA"/>
</dbReference>
<protein>
    <recommendedName>
        <fullName evidence="5">SNF2 N-terminal domain-containing protein</fullName>
    </recommendedName>
</protein>
<dbReference type="GO" id="GO:0005634">
    <property type="term" value="C:nucleus"/>
    <property type="evidence" value="ECO:0007669"/>
    <property type="project" value="TreeGrafter"/>
</dbReference>
<name>A0A9P8LIK9_9PEZI</name>
<organism evidence="6 7">
    <name type="scientific">Trichoglossum hirsutum</name>
    <dbReference type="NCBI Taxonomy" id="265104"/>
    <lineage>
        <taxon>Eukaryota</taxon>
        <taxon>Fungi</taxon>
        <taxon>Dikarya</taxon>
        <taxon>Ascomycota</taxon>
        <taxon>Pezizomycotina</taxon>
        <taxon>Geoglossomycetes</taxon>
        <taxon>Geoglossales</taxon>
        <taxon>Geoglossaceae</taxon>
        <taxon>Trichoglossum</taxon>
    </lineage>
</organism>
<feature type="compositionally biased region" description="Polar residues" evidence="4">
    <location>
        <begin position="235"/>
        <end position="259"/>
    </location>
</feature>
<dbReference type="InterPro" id="IPR000330">
    <property type="entry name" value="SNF2_N"/>
</dbReference>
<dbReference type="AlphaFoldDB" id="A0A9P8LIK9"/>
<evidence type="ECO:0000313" key="7">
    <source>
        <dbReference type="Proteomes" id="UP000750711"/>
    </source>
</evidence>
<dbReference type="PANTHER" id="PTHR45626:SF52">
    <property type="entry name" value="SINGLE-STRANDED DNA-DEPENDENT ATPASE (EUROFUNG)"/>
    <property type="match status" value="1"/>
</dbReference>
<feature type="region of interest" description="Disordered" evidence="4">
    <location>
        <begin position="214"/>
        <end position="329"/>
    </location>
</feature>
<evidence type="ECO:0000259" key="5">
    <source>
        <dbReference type="Pfam" id="PF00176"/>
    </source>
</evidence>
<accession>A0A9P8LIK9</accession>
<dbReference type="PANTHER" id="PTHR45626">
    <property type="entry name" value="TRANSCRIPTION TERMINATION FACTOR 2-RELATED"/>
    <property type="match status" value="1"/>
</dbReference>
<dbReference type="GO" id="GO:0016787">
    <property type="term" value="F:hydrolase activity"/>
    <property type="evidence" value="ECO:0007669"/>
    <property type="project" value="UniProtKB-KW"/>
</dbReference>
<dbReference type="InterPro" id="IPR038718">
    <property type="entry name" value="SNF2-like_sf"/>
</dbReference>
<feature type="compositionally biased region" description="Polar residues" evidence="4">
    <location>
        <begin position="266"/>
        <end position="278"/>
    </location>
</feature>
<evidence type="ECO:0000313" key="6">
    <source>
        <dbReference type="EMBL" id="KAH0566066.1"/>
    </source>
</evidence>
<keyword evidence="2" id="KW-0378">Hydrolase</keyword>
<keyword evidence="1" id="KW-0547">Nucleotide-binding</keyword>
<proteinExistence type="predicted"/>
<evidence type="ECO:0000256" key="4">
    <source>
        <dbReference type="SAM" id="MobiDB-lite"/>
    </source>
</evidence>
<dbReference type="GO" id="GO:0008094">
    <property type="term" value="F:ATP-dependent activity, acting on DNA"/>
    <property type="evidence" value="ECO:0007669"/>
    <property type="project" value="TreeGrafter"/>
</dbReference>
<comment type="caution">
    <text evidence="6">The sequence shown here is derived from an EMBL/GenBank/DDBJ whole genome shotgun (WGS) entry which is preliminary data.</text>
</comment>
<evidence type="ECO:0000256" key="1">
    <source>
        <dbReference type="ARBA" id="ARBA00022741"/>
    </source>
</evidence>
<dbReference type="InterPro" id="IPR049730">
    <property type="entry name" value="SNF2/RAD54-like_C"/>
</dbReference>
<keyword evidence="3" id="KW-0067">ATP-binding</keyword>
<dbReference type="CDD" id="cd18793">
    <property type="entry name" value="SF2_C_SNF"/>
    <property type="match status" value="1"/>
</dbReference>
<reference evidence="6" key="1">
    <citation type="submission" date="2021-03" db="EMBL/GenBank/DDBJ databases">
        <title>Comparative genomics and phylogenomic investigation of the class Geoglossomycetes provide insights into ecological specialization and systematics.</title>
        <authorList>
            <person name="Melie T."/>
            <person name="Pirro S."/>
            <person name="Miller A.N."/>
            <person name="Quandt A."/>
        </authorList>
    </citation>
    <scope>NUCLEOTIDE SEQUENCE</scope>
    <source>
        <strain evidence="6">CAQ_001_2017</strain>
    </source>
</reference>
<dbReference type="Gene3D" id="3.40.50.10810">
    <property type="entry name" value="Tandem AAA-ATPase domain"/>
    <property type="match status" value="1"/>
</dbReference>
<keyword evidence="7" id="KW-1185">Reference proteome</keyword>
<dbReference type="InterPro" id="IPR027417">
    <property type="entry name" value="P-loop_NTPase"/>
</dbReference>
<dbReference type="InterPro" id="IPR050628">
    <property type="entry name" value="SNF2_RAD54_helicase_TF"/>
</dbReference>
<sequence>MQYENNFEQIAPLGDNKRPWGTCDGYADNSNIVSKKTCIGWAGSSEIETMEASTALTPSGSIQSDPGISMTHLGAQQSSSFSHYNTETEDLMFVQSGDAYTSFVGTTSENFLAFPNITPSLSSTFVDPSGCPSSYFPDTETFGVLSGPCMDVSGGIFDNENRDGFDEVPSAELMTIWEAHTAGFSEVQGVNGQTLDGFQTGSVALPTTGLVGPPSLLSPCQRTQKEEDHAFGGSLSRTTDDTPLSGTSTSLSCQNSAQLSGLGVTESPSSDALFSSRVTSEDDSLWDNGQGDLITNGETFGTEPTTLNNQTIPNSAHGDSSKLSTRGGSPSNEYNTCFGMITVDFSSTLNGKDEDHIPTLIRLSGEFLKVYTAESNKYAGIFISPVVSRLLKEFPVTITATLEAVKFSKDKKPTVPSTEQCSLHMVLYGLLTDKACIADLLSDADLFLQHPLEYDMHVPYDNPHYLVRPGSCMPPLRVVASASALNSVILSKKGLDETEKNQLLKVFNSANCVDVVCSETPSPRLRSSLKDYRHVITGTHQKSHPTSIFGGILADFGIYHGHNRQDMSEDLDKLDIVLTTYETLRSDWASCGRQSVLHEKVWARVVLDEGKEGISLFKSLYTRLRCGVWKVGWKWLSGGFAEASRAGLGIRSLCIADAIRRCPGGRITKTPNKFIARAPAYDFLNGLISHYLAHRIRNRTSDTFEAACYIQARNRWCLTGTPIHNSLDDYGALLSFIQVSPFTSKTAFDYWIAKPIKQQQPQGFERLRKLVSATCLRRTKDIIKQELQLPPRIEREELIELDTSDRELYNFIRARTARLVTEISLSDKPTPRRHGGSILPIINHLRRICNHGIHLLPPDVIKAWQTRDSTILDRSARNKKCDACNLHDDVHHSEPGGSEMCHIHAICRQCATQWYEHGSIDEEHSCPICSGYFECGTVDTFASADATIANTSQTDYQPSAKIRALLRNLTLEQQPDLCAYTTNPTKSIVFSYWTGMLNLVARALGKDGFIFQRVDGQTELPQRIKALELFGSDPSCTVMLASIGSIGEGSTMAPRCSLRLLTRILQKYVQWIQQDKLRLIQQSLGVAMPPQGEVDDKRWKVSRVSKLLTNSELTVY</sequence>
<dbReference type="GO" id="GO:0006281">
    <property type="term" value="P:DNA repair"/>
    <property type="evidence" value="ECO:0007669"/>
    <property type="project" value="TreeGrafter"/>
</dbReference>
<gene>
    <name evidence="6" type="ORF">GP486_000531</name>
</gene>